<keyword evidence="2" id="KW-1185">Reference proteome</keyword>
<name>A0A0J1H0B0_9GAMM</name>
<reference evidence="1 2" key="1">
    <citation type="submission" date="2015-05" db="EMBL/GenBank/DDBJ databases">
        <title>Photobacterium galathea sp. nov.</title>
        <authorList>
            <person name="Machado H."/>
            <person name="Gram L."/>
        </authorList>
    </citation>
    <scope>NUCLEOTIDE SEQUENCE [LARGE SCALE GENOMIC DNA]</scope>
    <source>
        <strain evidence="1 2">CGMCC 1.12159</strain>
    </source>
</reference>
<dbReference type="STRING" id="1195763.ABT56_12305"/>
<gene>
    <name evidence="1" type="ORF">ABT56_12305</name>
</gene>
<dbReference type="AlphaFoldDB" id="A0A0J1H0B0"/>
<comment type="caution">
    <text evidence="1">The sequence shown here is derived from an EMBL/GenBank/DDBJ whole genome shotgun (WGS) entry which is preliminary data.</text>
</comment>
<evidence type="ECO:0000313" key="2">
    <source>
        <dbReference type="Proteomes" id="UP000036097"/>
    </source>
</evidence>
<dbReference type="EMBL" id="LDOT01000015">
    <property type="protein sequence ID" value="KLV05239.1"/>
    <property type="molecule type" value="Genomic_DNA"/>
</dbReference>
<accession>A0A0J1H0B0</accession>
<dbReference type="PATRIC" id="fig|1195763.3.peg.2596"/>
<dbReference type="Proteomes" id="UP000036097">
    <property type="component" value="Unassembled WGS sequence"/>
</dbReference>
<proteinExistence type="predicted"/>
<sequence>MSFVRTRESFVPLKDYSEEEDYYSQGFEKTGVVSVWIGLLDDAWNSEDIDVLQDLCGVGYYDLSNQESECFDYQLVPISKLLGNLSYSGSFSSEVMKVAESKALQEARWAVQQYDFAYNPSKVRRSIASDPKFIGVFSYEI</sequence>
<organism evidence="1 2">
    <name type="scientific">Photobacterium aquae</name>
    <dbReference type="NCBI Taxonomy" id="1195763"/>
    <lineage>
        <taxon>Bacteria</taxon>
        <taxon>Pseudomonadati</taxon>
        <taxon>Pseudomonadota</taxon>
        <taxon>Gammaproteobacteria</taxon>
        <taxon>Vibrionales</taxon>
        <taxon>Vibrionaceae</taxon>
        <taxon>Photobacterium</taxon>
    </lineage>
</organism>
<protein>
    <submittedName>
        <fullName evidence="1">Uncharacterized protein</fullName>
    </submittedName>
</protein>
<evidence type="ECO:0000313" key="1">
    <source>
        <dbReference type="EMBL" id="KLV05239.1"/>
    </source>
</evidence>